<gene>
    <name evidence="9" type="ORF">GCM10008986_12240</name>
</gene>
<keyword evidence="4" id="KW-1003">Cell membrane</keyword>
<evidence type="ECO:0000256" key="6">
    <source>
        <dbReference type="ARBA" id="ARBA00022989"/>
    </source>
</evidence>
<dbReference type="PANTHER" id="PTHR30047:SF7">
    <property type="entry name" value="HIGH-AFFINITY CHOLINE TRANSPORT PROTEIN"/>
    <property type="match status" value="1"/>
</dbReference>
<dbReference type="Pfam" id="PF02028">
    <property type="entry name" value="BCCT"/>
    <property type="match status" value="1"/>
</dbReference>
<evidence type="ECO:0000256" key="8">
    <source>
        <dbReference type="SAM" id="Phobius"/>
    </source>
</evidence>
<keyword evidence="3" id="KW-0813">Transport</keyword>
<keyword evidence="10" id="KW-1185">Reference proteome</keyword>
<dbReference type="RefSeq" id="WP_343838779.1">
    <property type="nucleotide sequence ID" value="NZ_BAAADO010000002.1"/>
</dbReference>
<evidence type="ECO:0000313" key="10">
    <source>
        <dbReference type="Proteomes" id="UP001500880"/>
    </source>
</evidence>
<dbReference type="Proteomes" id="UP001500880">
    <property type="component" value="Unassembled WGS sequence"/>
</dbReference>
<dbReference type="InterPro" id="IPR000060">
    <property type="entry name" value="BCCT_transptr"/>
</dbReference>
<feature type="transmembrane region" description="Helical" evidence="8">
    <location>
        <begin position="49"/>
        <end position="69"/>
    </location>
</feature>
<dbReference type="EMBL" id="BAAADO010000002">
    <property type="protein sequence ID" value="GAA0488179.1"/>
    <property type="molecule type" value="Genomic_DNA"/>
</dbReference>
<accession>A0ABP3KW33</accession>
<evidence type="ECO:0000256" key="4">
    <source>
        <dbReference type="ARBA" id="ARBA00022475"/>
    </source>
</evidence>
<feature type="transmembrane region" description="Helical" evidence="8">
    <location>
        <begin position="469"/>
        <end position="490"/>
    </location>
</feature>
<feature type="transmembrane region" description="Helical" evidence="8">
    <location>
        <begin position="443"/>
        <end position="463"/>
    </location>
</feature>
<protein>
    <submittedName>
        <fullName evidence="9">BCCT family transporter</fullName>
    </submittedName>
</protein>
<keyword evidence="5 8" id="KW-0812">Transmembrane</keyword>
<feature type="transmembrane region" description="Helical" evidence="8">
    <location>
        <begin position="312"/>
        <end position="335"/>
    </location>
</feature>
<feature type="transmembrane region" description="Helical" evidence="8">
    <location>
        <begin position="403"/>
        <end position="423"/>
    </location>
</feature>
<comment type="caution">
    <text evidence="9">The sequence shown here is derived from an EMBL/GenBank/DDBJ whole genome shotgun (WGS) entry which is preliminary data.</text>
</comment>
<name>A0ABP3KW33_9BACI</name>
<evidence type="ECO:0000256" key="7">
    <source>
        <dbReference type="ARBA" id="ARBA00023136"/>
    </source>
</evidence>
<evidence type="ECO:0000256" key="2">
    <source>
        <dbReference type="ARBA" id="ARBA00005658"/>
    </source>
</evidence>
<feature type="transmembrane region" description="Helical" evidence="8">
    <location>
        <begin position="236"/>
        <end position="254"/>
    </location>
</feature>
<proteinExistence type="inferred from homology"/>
<comment type="similarity">
    <text evidence="2">Belongs to the BCCT transporter (TC 2.A.15) family.</text>
</comment>
<feature type="transmembrane region" description="Helical" evidence="8">
    <location>
        <begin position="141"/>
        <end position="165"/>
    </location>
</feature>
<evidence type="ECO:0000256" key="3">
    <source>
        <dbReference type="ARBA" id="ARBA00022448"/>
    </source>
</evidence>
<dbReference type="PANTHER" id="PTHR30047">
    <property type="entry name" value="HIGH-AFFINITY CHOLINE TRANSPORT PROTEIN-RELATED"/>
    <property type="match status" value="1"/>
</dbReference>
<feature type="transmembrane region" description="Helical" evidence="8">
    <location>
        <begin position="266"/>
        <end position="292"/>
    </location>
</feature>
<keyword evidence="7 8" id="KW-0472">Membrane</keyword>
<feature type="transmembrane region" description="Helical" evidence="8">
    <location>
        <begin position="197"/>
        <end position="216"/>
    </location>
</feature>
<reference evidence="10" key="1">
    <citation type="journal article" date="2019" name="Int. J. Syst. Evol. Microbiol.">
        <title>The Global Catalogue of Microorganisms (GCM) 10K type strain sequencing project: providing services to taxonomists for standard genome sequencing and annotation.</title>
        <authorList>
            <consortium name="The Broad Institute Genomics Platform"/>
            <consortium name="The Broad Institute Genome Sequencing Center for Infectious Disease"/>
            <person name="Wu L."/>
            <person name="Ma J."/>
        </authorList>
    </citation>
    <scope>NUCLEOTIDE SEQUENCE [LARGE SCALE GENOMIC DNA]</scope>
    <source>
        <strain evidence="10">JCM 12389</strain>
    </source>
</reference>
<evidence type="ECO:0000256" key="1">
    <source>
        <dbReference type="ARBA" id="ARBA00004651"/>
    </source>
</evidence>
<feature type="transmembrane region" description="Helical" evidence="8">
    <location>
        <begin position="90"/>
        <end position="108"/>
    </location>
</feature>
<evidence type="ECO:0000313" key="9">
    <source>
        <dbReference type="EMBL" id="GAA0488179.1"/>
    </source>
</evidence>
<organism evidence="9 10">
    <name type="scientific">Salinibacillus aidingensis</name>
    <dbReference type="NCBI Taxonomy" id="237684"/>
    <lineage>
        <taxon>Bacteria</taxon>
        <taxon>Bacillati</taxon>
        <taxon>Bacillota</taxon>
        <taxon>Bacilli</taxon>
        <taxon>Bacillales</taxon>
        <taxon>Bacillaceae</taxon>
        <taxon>Salinibacillus</taxon>
    </lineage>
</organism>
<evidence type="ECO:0000256" key="5">
    <source>
        <dbReference type="ARBA" id="ARBA00022692"/>
    </source>
</evidence>
<keyword evidence="6 8" id="KW-1133">Transmembrane helix</keyword>
<feature type="transmembrane region" description="Helical" evidence="8">
    <location>
        <begin position="12"/>
        <end position="29"/>
    </location>
</feature>
<feature type="transmembrane region" description="Helical" evidence="8">
    <location>
        <begin position="347"/>
        <end position="372"/>
    </location>
</feature>
<sequence length="521" mass="56549">MKSFKPKTDWTTMIVSGGFLGLFVIFSLIDMDMVGRWVTSSFNWSAKYFGAYWQILLLAIFFVGIGLAVSKYGSLKLGKKDKPENSYFRWVAMILCTLLASGGVFWAASGPIQHFMSTPPLFASEGMTPSESVLPALAQSFMHWGFLAWATLGTLATIVLMYAHYHKGYPLKPRTILYPLFGEKIFGKSVIGSTADIVSIIAVAAGTMGPIGFLGLQAGYGLNDLFGIPNTLTTNIIIMAGLVTISAISAATGVDKGIQLLSRINVIMVLVLGIAILLVGPGMFIIDSFIGAQAFQLQHFFEMSMYRADQEWLGYWTIFFWGWFLGYGPMMAIFISKISRGRTIRDLIVAVSVIAPLVSNLWFTVVGGTGLFQELNNPGSISEAFNEGGMPATVMAIMDQLPMGFILALGFLLVTVVFVATTVDTMSYTVAVTITGSDSPARWIRVFWAVMFGILTVVLLTIGEGSISALQNFIVVTAVPVSLLLLPPVWTSVKVAKMMWSEKEQAAADAADKEEAEKAAS</sequence>
<comment type="subcellular location">
    <subcellularLocation>
        <location evidence="1">Cell membrane</location>
        <topology evidence="1">Multi-pass membrane protein</topology>
    </subcellularLocation>
</comment>